<dbReference type="Proteomes" id="UP000199207">
    <property type="component" value="Unassembled WGS sequence"/>
</dbReference>
<keyword evidence="3" id="KW-1185">Reference proteome</keyword>
<reference evidence="2 3" key="1">
    <citation type="submission" date="2016-10" db="EMBL/GenBank/DDBJ databases">
        <authorList>
            <person name="de Groot N.N."/>
        </authorList>
    </citation>
    <scope>NUCLEOTIDE SEQUENCE [LARGE SCALE GENOMIC DNA]</scope>
    <source>
        <strain evidence="2 3">CGMCC 4.5739</strain>
    </source>
</reference>
<name>A0A1I1PZV1_9ACTN</name>
<evidence type="ECO:0000313" key="2">
    <source>
        <dbReference type="EMBL" id="SFD13138.1"/>
    </source>
</evidence>
<dbReference type="AlphaFoldDB" id="A0A1I1PZV1"/>
<protein>
    <submittedName>
        <fullName evidence="2">Uncharacterized protein</fullName>
    </submittedName>
</protein>
<feature type="compositionally biased region" description="Pro residues" evidence="1">
    <location>
        <begin position="89"/>
        <end position="99"/>
    </location>
</feature>
<evidence type="ECO:0000256" key="1">
    <source>
        <dbReference type="SAM" id="MobiDB-lite"/>
    </source>
</evidence>
<accession>A0A1I1PZV1</accession>
<sequence>MTAAWRGRRAARRRLARMDRRIATERDPGARGAWRMLRRRAAEDLEDLDADRYRPRPRHWAAVAAALATVLALAAGPAACQPDQTARPTPTPTPAPPPSEDALGGTRGDTP</sequence>
<dbReference type="EMBL" id="FOLM01000010">
    <property type="protein sequence ID" value="SFD13138.1"/>
    <property type="molecule type" value="Genomic_DNA"/>
</dbReference>
<gene>
    <name evidence="2" type="ORF">SAMN05421773_11040</name>
</gene>
<organism evidence="2 3">
    <name type="scientific">Streptomyces aidingensis</name>
    <dbReference type="NCBI Taxonomy" id="910347"/>
    <lineage>
        <taxon>Bacteria</taxon>
        <taxon>Bacillati</taxon>
        <taxon>Actinomycetota</taxon>
        <taxon>Actinomycetes</taxon>
        <taxon>Kitasatosporales</taxon>
        <taxon>Streptomycetaceae</taxon>
        <taxon>Streptomyces</taxon>
    </lineage>
</organism>
<evidence type="ECO:0000313" key="3">
    <source>
        <dbReference type="Proteomes" id="UP000199207"/>
    </source>
</evidence>
<dbReference type="STRING" id="910347.SAMN05421773_11040"/>
<proteinExistence type="predicted"/>
<feature type="region of interest" description="Disordered" evidence="1">
    <location>
        <begin position="79"/>
        <end position="111"/>
    </location>
</feature>
<dbReference type="RefSeq" id="WP_093839887.1">
    <property type="nucleotide sequence ID" value="NZ_FOLM01000010.1"/>
</dbReference>